<dbReference type="EMBL" id="CP060713">
    <property type="protein sequence ID" value="QNN53182.1"/>
    <property type="molecule type" value="Genomic_DNA"/>
</dbReference>
<sequence>MFKKLLIGLGAVFLLIIVIGAISGGGSDSTSADEESISGTNEDTAEPATEDAGDTKEPAKEEPAAEESKPAGNTVGNWTILNKPKFGQEYGMFKSVDLRVQNTSDSEDDPWLEIRLTNGNDLVTTFDCIGQTVRPGETTTLECSSLDDFRKFTDYEILNAF</sequence>
<dbReference type="AlphaFoldDB" id="A0A7G9RC57"/>
<feature type="compositionally biased region" description="Acidic residues" evidence="1">
    <location>
        <begin position="43"/>
        <end position="52"/>
    </location>
</feature>
<reference evidence="2 3" key="1">
    <citation type="submission" date="2020-08" db="EMBL/GenBank/DDBJ databases">
        <title>Genome sequence of Nocardioides mesophilus KACC 16243T.</title>
        <authorList>
            <person name="Hyun D.-W."/>
            <person name="Bae J.-W."/>
        </authorList>
    </citation>
    <scope>NUCLEOTIDE SEQUENCE [LARGE SCALE GENOMIC DNA]</scope>
    <source>
        <strain evidence="2 3">KACC 16243</strain>
    </source>
</reference>
<evidence type="ECO:0000313" key="3">
    <source>
        <dbReference type="Proteomes" id="UP000515947"/>
    </source>
</evidence>
<keyword evidence="3" id="KW-1185">Reference proteome</keyword>
<accession>A0A7G9RC57</accession>
<proteinExistence type="predicted"/>
<dbReference type="Proteomes" id="UP000515947">
    <property type="component" value="Chromosome"/>
</dbReference>
<feature type="region of interest" description="Disordered" evidence="1">
    <location>
        <begin position="25"/>
        <end position="76"/>
    </location>
</feature>
<evidence type="ECO:0000313" key="2">
    <source>
        <dbReference type="EMBL" id="QNN53182.1"/>
    </source>
</evidence>
<dbReference type="RefSeq" id="WP_187579024.1">
    <property type="nucleotide sequence ID" value="NZ_CP060713.1"/>
</dbReference>
<dbReference type="KEGG" id="nmes:H9L09_01420"/>
<feature type="compositionally biased region" description="Basic and acidic residues" evidence="1">
    <location>
        <begin position="53"/>
        <end position="69"/>
    </location>
</feature>
<gene>
    <name evidence="2" type="ORF">H9L09_01420</name>
</gene>
<evidence type="ECO:0000256" key="1">
    <source>
        <dbReference type="SAM" id="MobiDB-lite"/>
    </source>
</evidence>
<name>A0A7G9RC57_9ACTN</name>
<organism evidence="2 3">
    <name type="scientific">Nocardioides mesophilus</name>
    <dbReference type="NCBI Taxonomy" id="433659"/>
    <lineage>
        <taxon>Bacteria</taxon>
        <taxon>Bacillati</taxon>
        <taxon>Actinomycetota</taxon>
        <taxon>Actinomycetes</taxon>
        <taxon>Propionibacteriales</taxon>
        <taxon>Nocardioidaceae</taxon>
        <taxon>Nocardioides</taxon>
    </lineage>
</organism>
<protein>
    <submittedName>
        <fullName evidence="2">Uncharacterized protein</fullName>
    </submittedName>
</protein>